<reference evidence="1" key="1">
    <citation type="submission" date="2020-05" db="EMBL/GenBank/DDBJ databases">
        <authorList>
            <person name="Chiriac C."/>
            <person name="Salcher M."/>
            <person name="Ghai R."/>
            <person name="Kavagutti S V."/>
        </authorList>
    </citation>
    <scope>NUCLEOTIDE SEQUENCE</scope>
</reference>
<dbReference type="AlphaFoldDB" id="A0A6J6TRT1"/>
<evidence type="ECO:0000313" key="1">
    <source>
        <dbReference type="EMBL" id="CAB4750160.1"/>
    </source>
</evidence>
<dbReference type="AntiFam" id="ANF00095">
    <property type="entry name" value="Shadow ORF (opposite ABC transporters)"/>
</dbReference>
<organism evidence="1">
    <name type="scientific">freshwater metagenome</name>
    <dbReference type="NCBI Taxonomy" id="449393"/>
    <lineage>
        <taxon>unclassified sequences</taxon>
        <taxon>metagenomes</taxon>
        <taxon>ecological metagenomes</taxon>
    </lineage>
</organism>
<name>A0A6J6TRT1_9ZZZZ</name>
<accession>A0A6J6TRT1</accession>
<protein>
    <submittedName>
        <fullName evidence="1">Unannotated protein</fullName>
    </submittedName>
</protein>
<dbReference type="EMBL" id="CAEZYW010000202">
    <property type="protein sequence ID" value="CAB4750160.1"/>
    <property type="molecule type" value="Genomic_DNA"/>
</dbReference>
<sequence length="82" mass="9075">MRKEVVGLEDDADSAADDVKVGVEACDVDVAIEDDRAGIDRLQAIHATQQRRLARTRGADEHDRLVSLHVEVDPTKDRVLVE</sequence>
<gene>
    <name evidence="1" type="ORF">UFOPK2786_01247</name>
</gene>
<proteinExistence type="predicted"/>